<protein>
    <submittedName>
        <fullName evidence="2">DEAD/DEAH box helicase</fullName>
    </submittedName>
</protein>
<dbReference type="GO" id="GO:0003677">
    <property type="term" value="F:DNA binding"/>
    <property type="evidence" value="ECO:0007669"/>
    <property type="project" value="InterPro"/>
</dbReference>
<name>A0AAP2RF17_9EURY</name>
<keyword evidence="2" id="KW-0547">Nucleotide-binding</keyword>
<evidence type="ECO:0000313" key="3">
    <source>
        <dbReference type="Proteomes" id="UP001320159"/>
    </source>
</evidence>
<dbReference type="GO" id="GO:0015668">
    <property type="term" value="F:type III site-specific deoxyribonuclease activity"/>
    <property type="evidence" value="ECO:0007669"/>
    <property type="project" value="InterPro"/>
</dbReference>
<dbReference type="InterPro" id="IPR045572">
    <property type="entry name" value="RE_endonuc_C"/>
</dbReference>
<organism evidence="2 3">
    <name type="scientific">Methanooceanicella nereidis</name>
    <dbReference type="NCBI Taxonomy" id="2052831"/>
    <lineage>
        <taxon>Archaea</taxon>
        <taxon>Methanobacteriati</taxon>
        <taxon>Methanobacteriota</taxon>
        <taxon>Stenosarchaea group</taxon>
        <taxon>Methanomicrobia</taxon>
        <taxon>Methanocellales</taxon>
        <taxon>Methanocellaceae</taxon>
        <taxon>Methanooceanicella</taxon>
    </lineage>
</organism>
<gene>
    <name evidence="2" type="ORF">CUJ83_08435</name>
</gene>
<dbReference type="InterPro" id="IPR050742">
    <property type="entry name" value="Helicase_Restrict-Modif_Enz"/>
</dbReference>
<accession>A0AAP2RF17</accession>
<dbReference type="AlphaFoldDB" id="A0AAP2RF17"/>
<sequence>MEFRFDANQEYQLQAVNSICDLFIGQPKVELELIFGISSIANRLDISDADILENLKNVQSGNGIKIDDSLDKIEAEINTANGTILCSFPNFSVEMETGTGKTYVYLRTIFELYKQYGMRKFIVVVPSVAIREGVIKTLKITKKHFQELYSNIPYRFYTYDSASLTRVRQFAQSDSIEIMVMTIAAFNKDINIIKQSTDRLQGDTPIHMIQATRPILILDEPQNMESEKSIAALSALFPLFALRYSATHRNPYNVIYRLTPYDAYKKNLVKKIEVASVIEKDGYNKPFIKIMNMDTNKNTITASLLVHKLKKNGSVHEAIIKVKPGDSLLSKTLRQEYENYIVDEINPGRKAIIFSNGVELSIGETEGLDKNAIFKAQISTTIEEHFKKQVWLKKNNIKVLSLFFIDQVNNYISHEGIIRRLFNESFNQIKLKYEDWLQVNPEEVQAAYFAQTRKKDGTIIYEDSTSGISKKDEEAYNLIMKDKERILSFNEPVSFIFSHSALREGWDNPNIFQICTLNQTSSEIKKRQEIGRGIRLAVDQSGQRVHDETINVLTVIANESYDRYAEALQKEYEVEYGTDGIPDKPGNAYKSVQSRLRNQFILCPEFIELWDRIKYKTQYSVDIDTDSLIREVVEDLDKIEIKPPRIITVKASLKVEDEKNKDVMKSYQIGAEKLMEITPGQYLPDIVSVIIHLLRNSSPPICLTRNTILEIIKCTIKKHEAIKNPQEFALITARLIKNSIAEQLVNGIKYEKNGKWYEMQQFEEIIRFPDNTFIPSERSIYTYVKYDSNVEKEFIKKLDERKDVKMFVKLPSWFLVSTPVGNYNPDWAIIMEENRENQNIVNKPLLYLVRETKSQDWDKNPRRIEKYKTRCAEKHFKNALNVDYKIIDNADQLP</sequence>
<evidence type="ECO:0000259" key="1">
    <source>
        <dbReference type="PROSITE" id="PS51192"/>
    </source>
</evidence>
<comment type="caution">
    <text evidence="2">The sequence shown here is derived from an EMBL/GenBank/DDBJ whole genome shotgun (WGS) entry which is preliminary data.</text>
</comment>
<dbReference type="PROSITE" id="PS51192">
    <property type="entry name" value="HELICASE_ATP_BIND_1"/>
    <property type="match status" value="1"/>
</dbReference>
<dbReference type="GO" id="GO:0004386">
    <property type="term" value="F:helicase activity"/>
    <property type="evidence" value="ECO:0007669"/>
    <property type="project" value="UniProtKB-KW"/>
</dbReference>
<keyword evidence="2" id="KW-0067">ATP-binding</keyword>
<reference evidence="2 3" key="1">
    <citation type="submission" date="2017-11" db="EMBL/GenBank/DDBJ databases">
        <title>Isolation and Characterization of Family Methanocellaceae Species from Potential Methane Hydrate Area Offshore Southwestern Taiwan.</title>
        <authorList>
            <person name="Zhang W.-L."/>
            <person name="Chen W.-C."/>
            <person name="Lai M.-C."/>
            <person name="Chen S.-C."/>
        </authorList>
    </citation>
    <scope>NUCLEOTIDE SEQUENCE [LARGE SCALE GENOMIC DNA]</scope>
    <source>
        <strain evidence="2 3">CWC-04</strain>
    </source>
</reference>
<dbReference type="InterPro" id="IPR027417">
    <property type="entry name" value="P-loop_NTPase"/>
</dbReference>
<dbReference type="InterPro" id="IPR014001">
    <property type="entry name" value="Helicase_ATP-bd"/>
</dbReference>
<keyword evidence="2" id="KW-0347">Helicase</keyword>
<dbReference type="EMBL" id="PGCK01000006">
    <property type="protein sequence ID" value="MCD1295022.1"/>
    <property type="molecule type" value="Genomic_DNA"/>
</dbReference>
<dbReference type="RefSeq" id="WP_230741861.1">
    <property type="nucleotide sequence ID" value="NZ_PGCK01000006.1"/>
</dbReference>
<feature type="domain" description="Helicase ATP-binding" evidence="1">
    <location>
        <begin position="82"/>
        <end position="255"/>
    </location>
</feature>
<dbReference type="GO" id="GO:0005829">
    <property type="term" value="C:cytosol"/>
    <property type="evidence" value="ECO:0007669"/>
    <property type="project" value="TreeGrafter"/>
</dbReference>
<dbReference type="Pfam" id="PF04851">
    <property type="entry name" value="ResIII"/>
    <property type="match status" value="1"/>
</dbReference>
<keyword evidence="3" id="KW-1185">Reference proteome</keyword>
<dbReference type="Pfam" id="PF19778">
    <property type="entry name" value="RE_endonuc"/>
    <property type="match status" value="1"/>
</dbReference>
<dbReference type="SUPFAM" id="SSF52540">
    <property type="entry name" value="P-loop containing nucleoside triphosphate hydrolases"/>
    <property type="match status" value="2"/>
</dbReference>
<dbReference type="PANTHER" id="PTHR47396:SF1">
    <property type="entry name" value="ATP-DEPENDENT HELICASE IRC3-RELATED"/>
    <property type="match status" value="1"/>
</dbReference>
<dbReference type="Proteomes" id="UP001320159">
    <property type="component" value="Unassembled WGS sequence"/>
</dbReference>
<keyword evidence="2" id="KW-0378">Hydrolase</keyword>
<proteinExistence type="predicted"/>
<evidence type="ECO:0000313" key="2">
    <source>
        <dbReference type="EMBL" id="MCD1295022.1"/>
    </source>
</evidence>
<dbReference type="PANTHER" id="PTHR47396">
    <property type="entry name" value="TYPE I RESTRICTION ENZYME ECOKI R PROTEIN"/>
    <property type="match status" value="1"/>
</dbReference>
<dbReference type="InterPro" id="IPR006935">
    <property type="entry name" value="Helicase/UvrB_N"/>
</dbReference>
<dbReference type="Gene3D" id="3.40.50.300">
    <property type="entry name" value="P-loop containing nucleotide triphosphate hydrolases"/>
    <property type="match status" value="2"/>
</dbReference>
<dbReference type="GO" id="GO:0005524">
    <property type="term" value="F:ATP binding"/>
    <property type="evidence" value="ECO:0007669"/>
    <property type="project" value="InterPro"/>
</dbReference>